<dbReference type="InterPro" id="IPR001533">
    <property type="entry name" value="Pterin_deHydtase"/>
</dbReference>
<dbReference type="AlphaFoldDB" id="A0AAG5DXE7"/>
<dbReference type="NCBIfam" id="NF002020">
    <property type="entry name" value="PRK00823.1-5"/>
    <property type="match status" value="1"/>
</dbReference>
<evidence type="ECO:0000313" key="8">
    <source>
        <dbReference type="EnsemblMetazoa" id="ENSAATROPP015519"/>
    </source>
</evidence>
<dbReference type="GO" id="GO:0006729">
    <property type="term" value="P:tetrahydrobiopterin biosynthetic process"/>
    <property type="evidence" value="ECO:0007669"/>
    <property type="project" value="InterPro"/>
</dbReference>
<dbReference type="CDD" id="cd00914">
    <property type="entry name" value="PCD_DCoH_subfamily_b"/>
    <property type="match status" value="1"/>
</dbReference>
<name>A0AAG5DXE7_ANOAO</name>
<dbReference type="PANTHER" id="PTHR12599">
    <property type="entry name" value="PTERIN-4-ALPHA-CARBINOLAMINE DEHYDRATASE"/>
    <property type="match status" value="1"/>
</dbReference>
<dbReference type="Gene3D" id="3.30.1360.20">
    <property type="entry name" value="Transcriptional coactivator/pterin dehydratase"/>
    <property type="match status" value="1"/>
</dbReference>
<comment type="catalytic activity">
    <reaction evidence="1">
        <text>(4aS,6R)-4a-hydroxy-L-erythro-5,6,7,8-tetrahydrobiopterin = (6R)-L-erythro-6,7-dihydrobiopterin + H2O</text>
        <dbReference type="Rhea" id="RHEA:11920"/>
        <dbReference type="ChEBI" id="CHEBI:15377"/>
        <dbReference type="ChEBI" id="CHEBI:15642"/>
        <dbReference type="ChEBI" id="CHEBI:43120"/>
        <dbReference type="EC" id="4.2.1.96"/>
    </reaction>
</comment>
<dbReference type="SUPFAM" id="SSF55248">
    <property type="entry name" value="PCD-like"/>
    <property type="match status" value="1"/>
</dbReference>
<proteinExistence type="inferred from homology"/>
<comment type="similarity">
    <text evidence="2">Belongs to the pterin-4-alpha-carbinolamine dehydratase family.</text>
</comment>
<evidence type="ECO:0000256" key="3">
    <source>
        <dbReference type="ARBA" id="ARBA00013252"/>
    </source>
</evidence>
<dbReference type="FunFam" id="3.30.1360.20:FF:000001">
    <property type="entry name" value="Pterin-4-alpha-carbinolamine dehydratase 2"/>
    <property type="match status" value="1"/>
</dbReference>
<evidence type="ECO:0000256" key="1">
    <source>
        <dbReference type="ARBA" id="ARBA00001554"/>
    </source>
</evidence>
<reference evidence="8" key="1">
    <citation type="submission" date="2024-04" db="UniProtKB">
        <authorList>
            <consortium name="EnsemblMetazoa"/>
        </authorList>
    </citation>
    <scope>IDENTIFICATION</scope>
    <source>
        <strain evidence="8">EBRO</strain>
    </source>
</reference>
<evidence type="ECO:0000256" key="4">
    <source>
        <dbReference type="ARBA" id="ARBA00023239"/>
    </source>
</evidence>
<keyword evidence="9" id="KW-1185">Reference proteome</keyword>
<evidence type="ECO:0000256" key="2">
    <source>
        <dbReference type="ARBA" id="ARBA00006472"/>
    </source>
</evidence>
<accession>A0AAG5DXE7</accession>
<evidence type="ECO:0000256" key="7">
    <source>
        <dbReference type="SAM" id="MobiDB-lite"/>
    </source>
</evidence>
<sequence length="212" mass="23694">MKGTIMQSFVRNWVAKRSLVLTPAYVRPAGGSLPGGTDAGSRNLFGKGTASSSDYSPINSSYEKRYCWSGIATPIPSTAVQNRPPQLLSNPHSRNNVSIRWFSKTSVISRKMVSKLSEEQRSEQLKPLLNNGWTMVKDRDAIYKEYLFGDFNEAFGFMTRVALKADVMNHHPEWFNVYNKVQVTLATHDCGGLSERDVKLAQFIDKIAAVAK</sequence>
<evidence type="ECO:0000256" key="6">
    <source>
        <dbReference type="ARBA" id="ARBA00031023"/>
    </source>
</evidence>
<evidence type="ECO:0000256" key="5">
    <source>
        <dbReference type="ARBA" id="ARBA00030497"/>
    </source>
</evidence>
<dbReference type="InterPro" id="IPR036428">
    <property type="entry name" value="PCD_sf"/>
</dbReference>
<feature type="region of interest" description="Disordered" evidence="7">
    <location>
        <begin position="31"/>
        <end position="53"/>
    </location>
</feature>
<dbReference type="EC" id="4.2.1.96" evidence="3"/>
<dbReference type="PANTHER" id="PTHR12599:SF0">
    <property type="entry name" value="PTERIN-4-ALPHA-CARBINOLAMINE DEHYDRATASE"/>
    <property type="match status" value="1"/>
</dbReference>
<dbReference type="Pfam" id="PF01329">
    <property type="entry name" value="Pterin_4a"/>
    <property type="match status" value="1"/>
</dbReference>
<dbReference type="EnsemblMetazoa" id="ENSAATROPT017564">
    <property type="protein sequence ID" value="ENSAATROPP015519"/>
    <property type="gene ID" value="ENSAATROPG014356"/>
</dbReference>
<keyword evidence="4" id="KW-0456">Lyase</keyword>
<evidence type="ECO:0000313" key="9">
    <source>
        <dbReference type="Proteomes" id="UP000075880"/>
    </source>
</evidence>
<dbReference type="HAMAP" id="MF_00434">
    <property type="entry name" value="Pterin_4_alpha"/>
    <property type="match status" value="1"/>
</dbReference>
<dbReference type="NCBIfam" id="NF002018">
    <property type="entry name" value="PRK00823.1-3"/>
    <property type="match status" value="1"/>
</dbReference>
<protein>
    <recommendedName>
        <fullName evidence="3">4a-hydroxytetrahydrobiopterin dehydratase</fullName>
        <ecNumber evidence="3">4.2.1.96</ecNumber>
    </recommendedName>
    <alternativeName>
        <fullName evidence="5">4-alpha-hydroxy-tetrahydropterin dehydratase</fullName>
    </alternativeName>
    <alternativeName>
        <fullName evidence="6">Pterin carbinolamine dehydratase</fullName>
    </alternativeName>
</protein>
<dbReference type="GO" id="GO:0008124">
    <property type="term" value="F:4-alpha-hydroxytetrahydrobiopterin dehydratase activity"/>
    <property type="evidence" value="ECO:0007669"/>
    <property type="project" value="UniProtKB-EC"/>
</dbReference>
<organism evidence="8 9">
    <name type="scientific">Anopheles atroparvus</name>
    <name type="common">European mosquito</name>
    <dbReference type="NCBI Taxonomy" id="41427"/>
    <lineage>
        <taxon>Eukaryota</taxon>
        <taxon>Metazoa</taxon>
        <taxon>Ecdysozoa</taxon>
        <taxon>Arthropoda</taxon>
        <taxon>Hexapoda</taxon>
        <taxon>Insecta</taxon>
        <taxon>Pterygota</taxon>
        <taxon>Neoptera</taxon>
        <taxon>Endopterygota</taxon>
        <taxon>Diptera</taxon>
        <taxon>Nematocera</taxon>
        <taxon>Culicoidea</taxon>
        <taxon>Culicidae</taxon>
        <taxon>Anophelinae</taxon>
        <taxon>Anopheles</taxon>
    </lineage>
</organism>
<dbReference type="Proteomes" id="UP000075880">
    <property type="component" value="Unassembled WGS sequence"/>
</dbReference>